<name>A0A5J6SU02_9BACI</name>
<protein>
    <submittedName>
        <fullName evidence="3">CapA family protein</fullName>
    </submittedName>
</protein>
<dbReference type="SUPFAM" id="SSF56300">
    <property type="entry name" value="Metallo-dependent phosphatases"/>
    <property type="match status" value="1"/>
</dbReference>
<evidence type="ECO:0000259" key="2">
    <source>
        <dbReference type="SMART" id="SM00854"/>
    </source>
</evidence>
<evidence type="ECO:0000256" key="1">
    <source>
        <dbReference type="ARBA" id="ARBA00005662"/>
    </source>
</evidence>
<dbReference type="Pfam" id="PF09587">
    <property type="entry name" value="PGA_cap"/>
    <property type="match status" value="1"/>
</dbReference>
<reference evidence="3 4" key="1">
    <citation type="submission" date="2018-07" db="EMBL/GenBank/DDBJ databases">
        <title>Complete genome sequence of Psychrobacillus sp. PB01, isolated from iceberg, and comparative genome analysis of Psychrobacillus strains.</title>
        <authorList>
            <person name="Lee P.C."/>
        </authorList>
    </citation>
    <scope>NUCLEOTIDE SEQUENCE [LARGE SCALE GENOMIC DNA]</scope>
    <source>
        <strain evidence="3 4">PB01</strain>
    </source>
</reference>
<dbReference type="EMBL" id="CP031223">
    <property type="protein sequence ID" value="QFG00953.1"/>
    <property type="molecule type" value="Genomic_DNA"/>
</dbReference>
<accession>A0A5J6SU02</accession>
<organism evidence="3 4">
    <name type="scientific">Psychrobacillus glaciei</name>
    <dbReference type="NCBI Taxonomy" id="2283160"/>
    <lineage>
        <taxon>Bacteria</taxon>
        <taxon>Bacillati</taxon>
        <taxon>Bacillota</taxon>
        <taxon>Bacilli</taxon>
        <taxon>Bacillales</taxon>
        <taxon>Bacillaceae</taxon>
        <taxon>Psychrobacillus</taxon>
    </lineage>
</organism>
<dbReference type="InterPro" id="IPR052169">
    <property type="entry name" value="CW_Biosynth-Accessory"/>
</dbReference>
<proteinExistence type="inferred from homology"/>
<dbReference type="Gene3D" id="3.60.21.10">
    <property type="match status" value="1"/>
</dbReference>
<dbReference type="PANTHER" id="PTHR33393">
    <property type="entry name" value="POLYGLUTAMINE SYNTHESIS ACCESSORY PROTEIN RV0574C-RELATED"/>
    <property type="match status" value="1"/>
</dbReference>
<feature type="domain" description="Capsule synthesis protein CapA" evidence="2">
    <location>
        <begin position="56"/>
        <end position="295"/>
    </location>
</feature>
<evidence type="ECO:0000313" key="3">
    <source>
        <dbReference type="EMBL" id="QFG00953.1"/>
    </source>
</evidence>
<dbReference type="InterPro" id="IPR019079">
    <property type="entry name" value="Capsule_synth_CapA"/>
</dbReference>
<gene>
    <name evidence="3" type="ORF">PB01_20340</name>
</gene>
<evidence type="ECO:0000313" key="4">
    <source>
        <dbReference type="Proteomes" id="UP000325517"/>
    </source>
</evidence>
<keyword evidence="4" id="KW-1185">Reference proteome</keyword>
<dbReference type="InterPro" id="IPR029052">
    <property type="entry name" value="Metallo-depent_PP-like"/>
</dbReference>
<dbReference type="PANTHER" id="PTHR33393:SF12">
    <property type="entry name" value="CAPSULE BIOSYNTHESIS PROTEIN CAPA"/>
    <property type="match status" value="1"/>
</dbReference>
<dbReference type="OrthoDB" id="9810906at2"/>
<dbReference type="KEGG" id="psyo:PB01_20340"/>
<dbReference type="Proteomes" id="UP000325517">
    <property type="component" value="Chromosome"/>
</dbReference>
<sequence length="365" mass="41226">MIAREVLPMKSLYSLLISVVSVLLYSNLQVNEPFNEKFHGKQFSTFHMDYEEEIIEIGMIGDILLHYPLYNYESFLPSFEPIREELESLDILLANQESISAGTEFGYSGYPNFSSPKHIIGDLKTVGVDMISMANNHTLDQKEAGVLSAINHIKKYDIPYIGAYESWEDQKNDRILQVKDINFGFLGYTYGMNGYSTPNGKEYLVNQIDSERVSEEIRTLKRKVDFVIVSIHWGNEYELDPNDEQKQLALIMADAGADIIFGHHPHVIQPYEMITTNEGSETHVFYSVGNFFSGQTFDYTNIGGIAKVSIMKKMVNGNQATVIGPLSFYATAVLQGDPVSVYPLKDVETLMGQSDCWVQSHVFGK</sequence>
<dbReference type="CDD" id="cd07381">
    <property type="entry name" value="MPP_CapA"/>
    <property type="match status" value="1"/>
</dbReference>
<dbReference type="SMART" id="SM00854">
    <property type="entry name" value="PGA_cap"/>
    <property type="match status" value="1"/>
</dbReference>
<comment type="similarity">
    <text evidence="1">Belongs to the CapA family.</text>
</comment>
<dbReference type="AlphaFoldDB" id="A0A5J6SU02"/>